<accession>A0AAV4MMG7</accession>
<organism evidence="1 2">
    <name type="scientific">Caerostris extrusa</name>
    <name type="common">Bark spider</name>
    <name type="synonym">Caerostris bankana</name>
    <dbReference type="NCBI Taxonomy" id="172846"/>
    <lineage>
        <taxon>Eukaryota</taxon>
        <taxon>Metazoa</taxon>
        <taxon>Ecdysozoa</taxon>
        <taxon>Arthropoda</taxon>
        <taxon>Chelicerata</taxon>
        <taxon>Arachnida</taxon>
        <taxon>Araneae</taxon>
        <taxon>Araneomorphae</taxon>
        <taxon>Entelegynae</taxon>
        <taxon>Araneoidea</taxon>
        <taxon>Araneidae</taxon>
        <taxon>Caerostris</taxon>
    </lineage>
</organism>
<name>A0AAV4MMG7_CAEEX</name>
<proteinExistence type="predicted"/>
<gene>
    <name evidence="1" type="ORF">CEXT_811871</name>
</gene>
<evidence type="ECO:0000313" key="2">
    <source>
        <dbReference type="Proteomes" id="UP001054945"/>
    </source>
</evidence>
<comment type="caution">
    <text evidence="1">The sequence shown here is derived from an EMBL/GenBank/DDBJ whole genome shotgun (WGS) entry which is preliminary data.</text>
</comment>
<dbReference type="EMBL" id="BPLR01019955">
    <property type="protein sequence ID" value="GIX73472.1"/>
    <property type="molecule type" value="Genomic_DNA"/>
</dbReference>
<sequence>MDFIYSRTNHININCVYENESYQYGLRLFENESSHFCLHLFENESSHLLLHLFENESSHFCLHLIENESYQYGLHLFENESIIPLWIAVFENESIIPLWISFIRERIIPIRISFIRERINQSHYGLHLGRQPFFATKVSGADAPLLFSNIVFRNAFMGEICGAFGQRVAVVDRLASPPARGSSFSSPFISIIADSPLSSSH</sequence>
<protein>
    <recommendedName>
        <fullName evidence="3">Maturase K</fullName>
    </recommendedName>
</protein>
<dbReference type="Proteomes" id="UP001054945">
    <property type="component" value="Unassembled WGS sequence"/>
</dbReference>
<reference evidence="1 2" key="1">
    <citation type="submission" date="2021-06" db="EMBL/GenBank/DDBJ databases">
        <title>Caerostris extrusa draft genome.</title>
        <authorList>
            <person name="Kono N."/>
            <person name="Arakawa K."/>
        </authorList>
    </citation>
    <scope>NUCLEOTIDE SEQUENCE [LARGE SCALE GENOMIC DNA]</scope>
</reference>
<evidence type="ECO:0000313" key="1">
    <source>
        <dbReference type="EMBL" id="GIX73472.1"/>
    </source>
</evidence>
<evidence type="ECO:0008006" key="3">
    <source>
        <dbReference type="Google" id="ProtNLM"/>
    </source>
</evidence>
<dbReference type="AlphaFoldDB" id="A0AAV4MMG7"/>
<keyword evidence="2" id="KW-1185">Reference proteome</keyword>